<dbReference type="InterPro" id="IPR000408">
    <property type="entry name" value="Reg_chr_condens"/>
</dbReference>
<dbReference type="PANTHER" id="PTHR22870:SF408">
    <property type="entry name" value="OS09G0560450 PROTEIN"/>
    <property type="match status" value="1"/>
</dbReference>
<feature type="region of interest" description="Disordered" evidence="2">
    <location>
        <begin position="137"/>
        <end position="175"/>
    </location>
</feature>
<feature type="compositionally biased region" description="Polar residues" evidence="2">
    <location>
        <begin position="137"/>
        <end position="146"/>
    </location>
</feature>
<feature type="compositionally biased region" description="Polar residues" evidence="2">
    <location>
        <begin position="700"/>
        <end position="711"/>
    </location>
</feature>
<dbReference type="InterPro" id="IPR051210">
    <property type="entry name" value="Ub_ligase/GEF_domain"/>
</dbReference>
<dbReference type="PROSITE" id="PS50012">
    <property type="entry name" value="RCC1_3"/>
    <property type="match status" value="13"/>
</dbReference>
<dbReference type="InterPro" id="IPR058923">
    <property type="entry name" value="RCC1-like_dom"/>
</dbReference>
<sequence>MHFTQVSAGGGHSLAIGDDGHAYSWGWGAWGQLGHSTGIDYRTPGRVDDPAGHPNTHWTTISAGFMHSLAIDSNGHAYGWGDNYYGEVGDGTTTNRPFNRSTPVQVIDPAGHPSTNWTAISAGNSHSLAINSNGQAYSWGDNSSGQLGNGNRDRSPHPTPARVLDPTGHPNTTWTTISAGVQHSLGLTPDGHAYSWGDNGSGQLGDNTTNSRNTPGPVNDPTGHPNTTWTTISAGVQHSLGLTPDGHAYSWGDNGNGQLGNGDNTNQSTPVQVRRGALPAGNHYTAISTNSHSLAIDNKGHAYSWGANDRGQLGDNTNINWNTPVQVTAPWCTITSVNVDGTTIGAGDRSVNPTTGAWDITLPSHAPGKVDVTVTYRYQVLDNNGNLISDSGLAGTVTLHYTYTITYTVHFSLGDATGHTTSPTPGDLHPLNGDTISFPYQVPTWGRHWFNGWSDSTGRLWDFNRPVIANMTLTAKWEPYLFTLTPTSGPVSGGNPVAITSPEPPQGIRYIQISAGSAHSLAIGSDGNTYAWGWNRYGQLGDGTTTGSNTPVRVRTPAGVHFTQVSAGELHSLAIGSDGHAYSWGGNGEGELGDNSTDQRLTPVRVNDPAAGTTWTAVSAGTYHSLGLTADGHAYSWGYNGYGQLGDNTNAATRLTPVRVNDPAAGTTWTAVSAGAYHSLGLTADGHAYSWGYNSNGELGDNTTNSRNTPGPVNDPAGHPNTTWTTISAGGQHSLGLTTDGHAYSWGTNSNGQLGDNTTNSRNTPGPVNDPAGHPNTTWTTISAGGQHSLGLTTDGHAYSWGTNSNGQLGDNTTNSRNTPGPVNDPAGHPNTTWTTISAGGQHSLGLTTDGHAYSWGTNSAGQLGDNTTTDQHMPVPVGQQRIQVTGATFDTSDAAPAPTWNPGNHTWDTNTPPHGPGTTTAHIHWTLGGQPQDDYDLAYTYTMILPKAGSIPMQRLTGVGLLALSLLASLILAGRRLSHARHTTGRHTTTSA</sequence>
<evidence type="ECO:0000256" key="3">
    <source>
        <dbReference type="SAM" id="Phobius"/>
    </source>
</evidence>
<organism evidence="5 6">
    <name type="scientific">Bifidobacterium xylocopae</name>
    <dbReference type="NCBI Taxonomy" id="2493119"/>
    <lineage>
        <taxon>Bacteria</taxon>
        <taxon>Bacillati</taxon>
        <taxon>Actinomycetota</taxon>
        <taxon>Actinomycetes</taxon>
        <taxon>Bifidobacteriales</taxon>
        <taxon>Bifidobacteriaceae</taxon>
        <taxon>Bifidobacterium</taxon>
    </lineage>
</organism>
<feature type="compositionally biased region" description="Polar residues" evidence="2">
    <location>
        <begin position="224"/>
        <end position="236"/>
    </location>
</feature>
<dbReference type="AlphaFoldDB" id="A0A366KC73"/>
<dbReference type="Pfam" id="PF25390">
    <property type="entry name" value="WD40_RLD"/>
    <property type="match status" value="2"/>
</dbReference>
<feature type="compositionally biased region" description="Polar residues" evidence="2">
    <location>
        <begin position="775"/>
        <end position="792"/>
    </location>
</feature>
<evidence type="ECO:0000313" key="5">
    <source>
        <dbReference type="EMBL" id="RBP98788.1"/>
    </source>
</evidence>
<evidence type="ECO:0000256" key="2">
    <source>
        <dbReference type="SAM" id="MobiDB-lite"/>
    </source>
</evidence>
<dbReference type="Proteomes" id="UP000252345">
    <property type="component" value="Unassembled WGS sequence"/>
</dbReference>
<accession>A0A366KC73</accession>
<feature type="compositionally biased region" description="Polar residues" evidence="2">
    <location>
        <begin position="801"/>
        <end position="821"/>
    </location>
</feature>
<keyword evidence="1" id="KW-0677">Repeat</keyword>
<feature type="compositionally biased region" description="Polar residues" evidence="2">
    <location>
        <begin position="720"/>
        <end position="737"/>
    </location>
</feature>
<feature type="domain" description="RCC1-like" evidence="4">
    <location>
        <begin position="502"/>
        <end position="769"/>
    </location>
</feature>
<dbReference type="SUPFAM" id="SSF50985">
    <property type="entry name" value="RCC1/BLIP-II"/>
    <property type="match status" value="3"/>
</dbReference>
<feature type="transmembrane region" description="Helical" evidence="3">
    <location>
        <begin position="957"/>
        <end position="974"/>
    </location>
</feature>
<dbReference type="Gene3D" id="2.130.10.30">
    <property type="entry name" value="Regulator of chromosome condensation 1/beta-lactamase-inhibitor protein II"/>
    <property type="match status" value="4"/>
</dbReference>
<proteinExistence type="predicted"/>
<comment type="caution">
    <text evidence="5">The sequence shown here is derived from an EMBL/GenBank/DDBJ whole genome shotgun (WGS) entry which is preliminary data.</text>
</comment>
<dbReference type="OrthoDB" id="3238237at2"/>
<feature type="compositionally biased region" description="Polar residues" evidence="2">
    <location>
        <begin position="746"/>
        <end position="766"/>
    </location>
</feature>
<keyword evidence="6" id="KW-1185">Reference proteome</keyword>
<evidence type="ECO:0000313" key="6">
    <source>
        <dbReference type="Proteomes" id="UP000252345"/>
    </source>
</evidence>
<protein>
    <recommendedName>
        <fullName evidence="4">RCC1-like domain-containing protein</fullName>
    </recommendedName>
</protein>
<dbReference type="EMBL" id="PDCH01000021">
    <property type="protein sequence ID" value="RBP98788.1"/>
    <property type="molecule type" value="Genomic_DNA"/>
</dbReference>
<keyword evidence="3" id="KW-1133">Transmembrane helix</keyword>
<feature type="region of interest" description="Disordered" evidence="2">
    <location>
        <begin position="700"/>
        <end position="821"/>
    </location>
</feature>
<evidence type="ECO:0000256" key="1">
    <source>
        <dbReference type="ARBA" id="ARBA00022737"/>
    </source>
</evidence>
<dbReference type="Pfam" id="PF00415">
    <property type="entry name" value="RCC1"/>
    <property type="match status" value="2"/>
</dbReference>
<dbReference type="InterPro" id="IPR009091">
    <property type="entry name" value="RCC1/BLIP-II"/>
</dbReference>
<dbReference type="PRINTS" id="PR00633">
    <property type="entry name" value="RCCNDNSATION"/>
</dbReference>
<keyword evidence="3" id="KW-0812">Transmembrane</keyword>
<reference evidence="5 6" key="1">
    <citation type="submission" date="2017-10" db="EMBL/GenBank/DDBJ databases">
        <title>Bifidobacterium xylocopum sp. nov. and Bifidobacterium aemilianum sp. nov., from the carpenter bee (Xylocopa violacea) digestive tract.</title>
        <authorList>
            <person name="Alberoni D."/>
            <person name="Baffoni L."/>
            <person name="Di Gioia D."/>
            <person name="Gaggia F."/>
            <person name="Biavati B."/>
        </authorList>
    </citation>
    <scope>NUCLEOTIDE SEQUENCE [LARGE SCALE GENOMIC DNA]</scope>
    <source>
        <strain evidence="5 6">XV2</strain>
    </source>
</reference>
<feature type="region of interest" description="Disordered" evidence="2">
    <location>
        <begin position="192"/>
        <end position="270"/>
    </location>
</feature>
<evidence type="ECO:0000259" key="4">
    <source>
        <dbReference type="Pfam" id="PF25390"/>
    </source>
</evidence>
<gene>
    <name evidence="5" type="ORF">CRD59_07150</name>
</gene>
<dbReference type="PANTHER" id="PTHR22870">
    <property type="entry name" value="REGULATOR OF CHROMOSOME CONDENSATION"/>
    <property type="match status" value="1"/>
</dbReference>
<keyword evidence="3" id="KW-0472">Membrane</keyword>
<name>A0A366KC73_9BIFI</name>
<feature type="domain" description="RCC1-like" evidence="4">
    <location>
        <begin position="3"/>
        <end position="337"/>
    </location>
</feature>
<dbReference type="PROSITE" id="PS00626">
    <property type="entry name" value="RCC1_2"/>
    <property type="match status" value="11"/>
</dbReference>
<feature type="compositionally biased region" description="Polar residues" evidence="2">
    <location>
        <begin position="204"/>
        <end position="216"/>
    </location>
</feature>